<comment type="caution">
    <text evidence="1">The sequence shown here is derived from an EMBL/GenBank/DDBJ whole genome shotgun (WGS) entry which is preliminary data.</text>
</comment>
<dbReference type="EMBL" id="BAABLP010000009">
    <property type="protein sequence ID" value="GAA4756061.1"/>
    <property type="molecule type" value="Genomic_DNA"/>
</dbReference>
<sequence>MSDLTAARLQRPGPGRSRILLVAGRTWLESTGSPDEHRAPVRLLDRLWLSSRRGIELDVVCDVGRVLRLLESVSGAWDVGVYDAIVLLPDLGRPALSPRLQRVIDRLAGLTRVIGVTDTALHDPVRPAGSRDVTGWSELRIVPEPGECPAAMVAEAVGTAMLGVLEVAQAPATEPRPTALVEHLQRIAVIASTAFEVGSAAIAVLTAGHARTLAAVGPGLGDQACVRAAAMRPMVVLDTWRDTRLARDVVPRGEVRFFAAHPLELADGSAMGALAISDVEPRSADEFDPEVLHDLAVLASAELQYAGASA</sequence>
<protein>
    <recommendedName>
        <fullName evidence="3">GAF domain-containing protein</fullName>
    </recommendedName>
</protein>
<evidence type="ECO:0000313" key="2">
    <source>
        <dbReference type="Proteomes" id="UP001500121"/>
    </source>
</evidence>
<reference evidence="2" key="1">
    <citation type="journal article" date="2019" name="Int. J. Syst. Evol. Microbiol.">
        <title>The Global Catalogue of Microorganisms (GCM) 10K type strain sequencing project: providing services to taxonomists for standard genome sequencing and annotation.</title>
        <authorList>
            <consortium name="The Broad Institute Genomics Platform"/>
            <consortium name="The Broad Institute Genome Sequencing Center for Infectious Disease"/>
            <person name="Wu L."/>
            <person name="Ma J."/>
        </authorList>
    </citation>
    <scope>NUCLEOTIDE SEQUENCE [LARGE SCALE GENOMIC DNA]</scope>
    <source>
        <strain evidence="2">JCM 19015</strain>
    </source>
</reference>
<accession>A0ABP8ZG73</accession>
<proteinExistence type="predicted"/>
<evidence type="ECO:0008006" key="3">
    <source>
        <dbReference type="Google" id="ProtNLM"/>
    </source>
</evidence>
<name>A0ABP8ZG73_9MICO</name>
<organism evidence="1 2">
    <name type="scientific">Amnibacterium soli</name>
    <dbReference type="NCBI Taxonomy" id="1282736"/>
    <lineage>
        <taxon>Bacteria</taxon>
        <taxon>Bacillati</taxon>
        <taxon>Actinomycetota</taxon>
        <taxon>Actinomycetes</taxon>
        <taxon>Micrococcales</taxon>
        <taxon>Microbacteriaceae</taxon>
        <taxon>Amnibacterium</taxon>
    </lineage>
</organism>
<dbReference type="Proteomes" id="UP001500121">
    <property type="component" value="Unassembled WGS sequence"/>
</dbReference>
<dbReference type="SUPFAM" id="SSF55781">
    <property type="entry name" value="GAF domain-like"/>
    <property type="match status" value="1"/>
</dbReference>
<keyword evidence="2" id="KW-1185">Reference proteome</keyword>
<gene>
    <name evidence="1" type="ORF">GCM10025783_31710</name>
</gene>
<evidence type="ECO:0000313" key="1">
    <source>
        <dbReference type="EMBL" id="GAA4756061.1"/>
    </source>
</evidence>